<keyword evidence="1" id="KW-0732">Signal</keyword>
<evidence type="ECO:0000313" key="2">
    <source>
        <dbReference type="EMBL" id="CRK96845.1"/>
    </source>
</evidence>
<evidence type="ECO:0000313" key="3">
    <source>
        <dbReference type="Proteomes" id="UP000183832"/>
    </source>
</evidence>
<protein>
    <submittedName>
        <fullName evidence="2">CLUMA_CG010273, isoform A</fullName>
    </submittedName>
</protein>
<feature type="signal peptide" evidence="1">
    <location>
        <begin position="1"/>
        <end position="18"/>
    </location>
</feature>
<sequence length="61" mass="7009">MKKKLLGILCVFSLQCHSFFLTYWKPTRKTKQENNAKIASVPELYLRDGSFKANASSKIND</sequence>
<name>A0A1J1I9A0_9DIPT</name>
<feature type="chain" id="PRO_5012723856" evidence="1">
    <location>
        <begin position="19"/>
        <end position="61"/>
    </location>
</feature>
<dbReference type="Proteomes" id="UP000183832">
    <property type="component" value="Unassembled WGS sequence"/>
</dbReference>
<dbReference type="EMBL" id="CVRI01000044">
    <property type="protein sequence ID" value="CRK96845.1"/>
    <property type="molecule type" value="Genomic_DNA"/>
</dbReference>
<accession>A0A1J1I9A0</accession>
<proteinExistence type="predicted"/>
<dbReference type="AlphaFoldDB" id="A0A1J1I9A0"/>
<organism evidence="2 3">
    <name type="scientific">Clunio marinus</name>
    <dbReference type="NCBI Taxonomy" id="568069"/>
    <lineage>
        <taxon>Eukaryota</taxon>
        <taxon>Metazoa</taxon>
        <taxon>Ecdysozoa</taxon>
        <taxon>Arthropoda</taxon>
        <taxon>Hexapoda</taxon>
        <taxon>Insecta</taxon>
        <taxon>Pterygota</taxon>
        <taxon>Neoptera</taxon>
        <taxon>Endopterygota</taxon>
        <taxon>Diptera</taxon>
        <taxon>Nematocera</taxon>
        <taxon>Chironomoidea</taxon>
        <taxon>Chironomidae</taxon>
        <taxon>Clunio</taxon>
    </lineage>
</organism>
<reference evidence="2 3" key="1">
    <citation type="submission" date="2015-04" db="EMBL/GenBank/DDBJ databases">
        <authorList>
            <person name="Syromyatnikov M.Y."/>
            <person name="Popov V.N."/>
        </authorList>
    </citation>
    <scope>NUCLEOTIDE SEQUENCE [LARGE SCALE GENOMIC DNA]</scope>
</reference>
<gene>
    <name evidence="2" type="ORF">CLUMA_CG010273</name>
</gene>
<keyword evidence="3" id="KW-1185">Reference proteome</keyword>
<evidence type="ECO:0000256" key="1">
    <source>
        <dbReference type="SAM" id="SignalP"/>
    </source>
</evidence>